<evidence type="ECO:0000313" key="2">
    <source>
        <dbReference type="Proteomes" id="UP001387293"/>
    </source>
</evidence>
<evidence type="ECO:0000313" key="1">
    <source>
        <dbReference type="EMBL" id="MEI9411816.1"/>
    </source>
</evidence>
<accession>A0ABU8L1J3</accession>
<keyword evidence="2" id="KW-1185">Reference proteome</keyword>
<reference evidence="1 2" key="1">
    <citation type="submission" date="2022-12" db="EMBL/GenBank/DDBJ databases">
        <authorList>
            <person name="Muema E."/>
        </authorList>
    </citation>
    <scope>NUCLEOTIDE SEQUENCE [LARGE SCALE GENOMIC DNA]</scope>
    <source>
        <strain evidence="2">1326</strain>
    </source>
</reference>
<dbReference type="Proteomes" id="UP001387293">
    <property type="component" value="Unassembled WGS sequence"/>
</dbReference>
<sequence>MLDRPIRTDTFYPNDLDTLRAVFDAMCQEFDVLPDTAAAHSIARELIRLFQTGMTEPAMLMIAVRARWQGDWKTEDSNAA</sequence>
<evidence type="ECO:0008006" key="3">
    <source>
        <dbReference type="Google" id="ProtNLM"/>
    </source>
</evidence>
<protein>
    <recommendedName>
        <fullName evidence="3">DUF982 domain-containing protein</fullName>
    </recommendedName>
</protein>
<gene>
    <name evidence="1" type="ORF">O7A60_24040</name>
</gene>
<proteinExistence type="predicted"/>
<dbReference type="EMBL" id="JAPYKS010000020">
    <property type="protein sequence ID" value="MEI9411816.1"/>
    <property type="molecule type" value="Genomic_DNA"/>
</dbReference>
<organism evidence="1 2">
    <name type="scientific">Mesorhizobium salmacidum</name>
    <dbReference type="NCBI Taxonomy" id="3015171"/>
    <lineage>
        <taxon>Bacteria</taxon>
        <taxon>Pseudomonadati</taxon>
        <taxon>Pseudomonadota</taxon>
        <taxon>Alphaproteobacteria</taxon>
        <taxon>Hyphomicrobiales</taxon>
        <taxon>Phyllobacteriaceae</taxon>
        <taxon>Mesorhizobium</taxon>
    </lineage>
</organism>
<dbReference type="RefSeq" id="WP_337108289.1">
    <property type="nucleotide sequence ID" value="NZ_JAPYKS010000020.1"/>
</dbReference>
<comment type="caution">
    <text evidence="1">The sequence shown here is derived from an EMBL/GenBank/DDBJ whole genome shotgun (WGS) entry which is preliminary data.</text>
</comment>
<name>A0ABU8L1J3_9HYPH</name>